<name>A0A8X7XA06_POLSE</name>
<feature type="non-terminal residue" evidence="7">
    <location>
        <position position="153"/>
    </location>
</feature>
<dbReference type="EMBL" id="JAATIS010003638">
    <property type="protein sequence ID" value="KAG2463570.1"/>
    <property type="molecule type" value="Genomic_DNA"/>
</dbReference>
<dbReference type="AlphaFoldDB" id="A0A8X7XA06"/>
<comment type="subcellular location">
    <subcellularLocation>
        <location evidence="1">Mitochondrion matrix</location>
        <location evidence="1">Mitochondrion nucleoid</location>
    </subcellularLocation>
</comment>
<dbReference type="PANTHER" id="PTHR34260:SF1">
    <property type="entry name" value="UBIQUINOL-CYTOCHROME-C REDUCTASE COMPLEX ASSEMBLY FACTOR 2"/>
    <property type="match status" value="1"/>
</dbReference>
<evidence type="ECO:0000256" key="6">
    <source>
        <dbReference type="ARBA" id="ARBA00032983"/>
    </source>
</evidence>
<dbReference type="GO" id="GO:0034551">
    <property type="term" value="P:mitochondrial respiratory chain complex III assembly"/>
    <property type="evidence" value="ECO:0007669"/>
    <property type="project" value="TreeGrafter"/>
</dbReference>
<dbReference type="InterPro" id="IPR037698">
    <property type="entry name" value="UQCC2"/>
</dbReference>
<keyword evidence="3" id="KW-0496">Mitochondrion</keyword>
<protein>
    <recommendedName>
        <fullName evidence="6">Mitochondrial nucleoid factor 1</fullName>
    </recommendedName>
    <alternativeName>
        <fullName evidence="5">Mitochondrial protein M19</fullName>
    </alternativeName>
</protein>
<evidence type="ECO:0000256" key="3">
    <source>
        <dbReference type="ARBA" id="ARBA00023128"/>
    </source>
</evidence>
<accession>A0A8X7XA06</accession>
<dbReference type="Pfam" id="PF20180">
    <property type="entry name" value="UQCC2_CBP6"/>
    <property type="match status" value="1"/>
</dbReference>
<gene>
    <name evidence="7" type="primary">Uqcc2</name>
    <name evidence="7" type="ORF">GTO96_0002141</name>
</gene>
<keyword evidence="8" id="KW-1185">Reference proteome</keyword>
<reference evidence="7 8" key="1">
    <citation type="journal article" date="2021" name="Cell">
        <title>Tracing the genetic footprints of vertebrate landing in non-teleost ray-finned fishes.</title>
        <authorList>
            <person name="Bi X."/>
            <person name="Wang K."/>
            <person name="Yang L."/>
            <person name="Pan H."/>
            <person name="Jiang H."/>
            <person name="Wei Q."/>
            <person name="Fang M."/>
            <person name="Yu H."/>
            <person name="Zhu C."/>
            <person name="Cai Y."/>
            <person name="He Y."/>
            <person name="Gan X."/>
            <person name="Zeng H."/>
            <person name="Yu D."/>
            <person name="Zhu Y."/>
            <person name="Jiang H."/>
            <person name="Qiu Q."/>
            <person name="Yang H."/>
            <person name="Zhang Y.E."/>
            <person name="Wang W."/>
            <person name="Zhu M."/>
            <person name="He S."/>
            <person name="Zhang G."/>
        </authorList>
    </citation>
    <scope>NUCLEOTIDE SEQUENCE [LARGE SCALE GENOMIC DNA]</scope>
    <source>
        <strain evidence="7">Bchr_013</strain>
    </source>
</reference>
<sequence>MAATRYRRFLRLCEEWPRDASKQDRDLGTFMRQRIAVAFREGENTQIADPEKCDQMYESLARINSNFYKSKRNRQGCLCHRQGRHSGLLVRLKSALASSPGPLAGHFSGRYLLYRHLEPCYNSLPPVPTEEESMPVQCFSPQVWSIRVNHHDL</sequence>
<evidence type="ECO:0000256" key="2">
    <source>
        <dbReference type="ARBA" id="ARBA00022946"/>
    </source>
</evidence>
<keyword evidence="4" id="KW-1135">Mitochondrion nucleoid</keyword>
<evidence type="ECO:0000256" key="5">
    <source>
        <dbReference type="ARBA" id="ARBA00031206"/>
    </source>
</evidence>
<dbReference type="PANTHER" id="PTHR34260">
    <property type="entry name" value="UBIQUINOL-CYTOCHROME-C REDUCTASE COMPLEX ASSEMBLY FACTOR 2"/>
    <property type="match status" value="1"/>
</dbReference>
<keyword evidence="2" id="KW-0809">Transit peptide</keyword>
<evidence type="ECO:0000256" key="1">
    <source>
        <dbReference type="ARBA" id="ARBA00004436"/>
    </source>
</evidence>
<evidence type="ECO:0000313" key="8">
    <source>
        <dbReference type="Proteomes" id="UP000886611"/>
    </source>
</evidence>
<feature type="non-terminal residue" evidence="7">
    <location>
        <position position="1"/>
    </location>
</feature>
<dbReference type="Proteomes" id="UP000886611">
    <property type="component" value="Unassembled WGS sequence"/>
</dbReference>
<evidence type="ECO:0000256" key="4">
    <source>
        <dbReference type="ARBA" id="ARBA00023271"/>
    </source>
</evidence>
<organism evidence="7 8">
    <name type="scientific">Polypterus senegalus</name>
    <name type="common">Senegal bichir</name>
    <dbReference type="NCBI Taxonomy" id="55291"/>
    <lineage>
        <taxon>Eukaryota</taxon>
        <taxon>Metazoa</taxon>
        <taxon>Chordata</taxon>
        <taxon>Craniata</taxon>
        <taxon>Vertebrata</taxon>
        <taxon>Euteleostomi</taxon>
        <taxon>Actinopterygii</taxon>
        <taxon>Polypteriformes</taxon>
        <taxon>Polypteridae</taxon>
        <taxon>Polypterus</taxon>
    </lineage>
</organism>
<evidence type="ECO:0000313" key="7">
    <source>
        <dbReference type="EMBL" id="KAG2463570.1"/>
    </source>
</evidence>
<proteinExistence type="predicted"/>
<dbReference type="GO" id="GO:0042645">
    <property type="term" value="C:mitochondrial nucleoid"/>
    <property type="evidence" value="ECO:0007669"/>
    <property type="project" value="UniProtKB-SubCell"/>
</dbReference>
<comment type="caution">
    <text evidence="7">The sequence shown here is derived from an EMBL/GenBank/DDBJ whole genome shotgun (WGS) entry which is preliminary data.</text>
</comment>